<protein>
    <submittedName>
        <fullName evidence="3">XRE family transcriptional regulator</fullName>
    </submittedName>
</protein>
<dbReference type="GO" id="GO:0003677">
    <property type="term" value="F:DNA binding"/>
    <property type="evidence" value="ECO:0007669"/>
    <property type="project" value="InterPro"/>
</dbReference>
<dbReference type="Pfam" id="PF01381">
    <property type="entry name" value="HTH_3"/>
    <property type="match status" value="1"/>
</dbReference>
<feature type="compositionally biased region" description="Basic and acidic residues" evidence="1">
    <location>
        <begin position="132"/>
        <end position="147"/>
    </location>
</feature>
<dbReference type="Gene3D" id="1.10.260.40">
    <property type="entry name" value="lambda repressor-like DNA-binding domains"/>
    <property type="match status" value="1"/>
</dbReference>
<keyword evidence="4" id="KW-1185">Reference proteome</keyword>
<dbReference type="SMART" id="SM00530">
    <property type="entry name" value="HTH_XRE"/>
    <property type="match status" value="1"/>
</dbReference>
<dbReference type="InterPro" id="IPR001387">
    <property type="entry name" value="Cro/C1-type_HTH"/>
</dbReference>
<dbReference type="SUPFAM" id="SSF47413">
    <property type="entry name" value="lambda repressor-like DNA-binding domains"/>
    <property type="match status" value="1"/>
</dbReference>
<dbReference type="PROSITE" id="PS50943">
    <property type="entry name" value="HTH_CROC1"/>
    <property type="match status" value="1"/>
</dbReference>
<name>A0A2S8AE88_9FLAO</name>
<dbReference type="EMBL" id="PSZM01000034">
    <property type="protein sequence ID" value="PQL93420.1"/>
    <property type="molecule type" value="Genomic_DNA"/>
</dbReference>
<evidence type="ECO:0000313" key="3">
    <source>
        <dbReference type="EMBL" id="PQL93420.1"/>
    </source>
</evidence>
<proteinExistence type="predicted"/>
<accession>A0A2S8AE88</accession>
<feature type="compositionally biased region" description="Polar residues" evidence="1">
    <location>
        <begin position="121"/>
        <end position="131"/>
    </location>
</feature>
<dbReference type="CDD" id="cd00093">
    <property type="entry name" value="HTH_XRE"/>
    <property type="match status" value="1"/>
</dbReference>
<dbReference type="AlphaFoldDB" id="A0A2S8AE88"/>
<evidence type="ECO:0000256" key="1">
    <source>
        <dbReference type="SAM" id="MobiDB-lite"/>
    </source>
</evidence>
<dbReference type="RefSeq" id="WP_105246390.1">
    <property type="nucleotide sequence ID" value="NZ_PSZM01000034.1"/>
</dbReference>
<dbReference type="InterPro" id="IPR010982">
    <property type="entry name" value="Lambda_DNA-bd_dom_sf"/>
</dbReference>
<sequence length="172" mass="19694">MEINKRIIALIEILGLTPSEFADKIQVQRSGISHITSGRNKPSLDFLESTLRCFPEINSDWLILGKGKPLKSQNNEDNSSIKTEDASYLEPIETLSSPLLFPLDDDNRKSEEQNPEEIIKSTFNENANNSNKIEDSHSNEKLNKENTNEKEIQKIIILYTDHSFEVYKNKKD</sequence>
<evidence type="ECO:0000259" key="2">
    <source>
        <dbReference type="PROSITE" id="PS50943"/>
    </source>
</evidence>
<dbReference type="Proteomes" id="UP000238042">
    <property type="component" value="Unassembled WGS sequence"/>
</dbReference>
<feature type="domain" description="HTH cro/C1-type" evidence="2">
    <location>
        <begin position="7"/>
        <end position="62"/>
    </location>
</feature>
<feature type="region of interest" description="Disordered" evidence="1">
    <location>
        <begin position="99"/>
        <end position="147"/>
    </location>
</feature>
<gene>
    <name evidence="3" type="ORF">C4S77_04545</name>
</gene>
<reference evidence="3 4" key="1">
    <citation type="submission" date="2018-02" db="EMBL/GenBank/DDBJ databases">
        <title>Genome sequences of Apibacter spp., gut symbionts of Asian honey bees.</title>
        <authorList>
            <person name="Kwong W.K."/>
            <person name="Steele M.I."/>
            <person name="Moran N.A."/>
        </authorList>
    </citation>
    <scope>NUCLEOTIDE SEQUENCE [LARGE SCALE GENOMIC DNA]</scope>
    <source>
        <strain evidence="4">wkB301</strain>
    </source>
</reference>
<evidence type="ECO:0000313" key="4">
    <source>
        <dbReference type="Proteomes" id="UP000238042"/>
    </source>
</evidence>
<comment type="caution">
    <text evidence="3">The sequence shown here is derived from an EMBL/GenBank/DDBJ whole genome shotgun (WGS) entry which is preliminary data.</text>
</comment>
<organism evidence="3 4">
    <name type="scientific">Apibacter adventoris</name>
    <dbReference type="NCBI Taxonomy" id="1679466"/>
    <lineage>
        <taxon>Bacteria</taxon>
        <taxon>Pseudomonadati</taxon>
        <taxon>Bacteroidota</taxon>
        <taxon>Flavobacteriia</taxon>
        <taxon>Flavobacteriales</taxon>
        <taxon>Weeksellaceae</taxon>
        <taxon>Apibacter</taxon>
    </lineage>
</organism>
<dbReference type="OrthoDB" id="1034290at2"/>